<dbReference type="PROSITE" id="PS50113">
    <property type="entry name" value="PAC"/>
    <property type="match status" value="1"/>
</dbReference>
<dbReference type="InterPro" id="IPR029016">
    <property type="entry name" value="GAF-like_dom_sf"/>
</dbReference>
<dbReference type="Pfam" id="PF13188">
    <property type="entry name" value="PAS_8"/>
    <property type="match status" value="1"/>
</dbReference>
<feature type="domain" description="PAC" evidence="2">
    <location>
        <begin position="237"/>
        <end position="280"/>
    </location>
</feature>
<sequence length="280" mass="30664">MNSVTSRVDELLRDFPGRVRNLVDAQYAALAIMDASGKVSHFFYSGIDEQQRNKMGPLPQGKGLLGTLRLEGQSLRLARLSEHSDSVGFPEHHPVMISFLGVPIIRSGKNMGNLYLTNKLGAQEFTEKDQQIVEAMAEYVAIALENSTLYSNAHEERARLQATIESLPTGVVVTDGGDGAVILANPRASELLGCEFEDGYPLQKYKNEIKLRLPNGSLLSTDENPLVQAYYSGSEVKDLELVVENPDLSVRAVAIDVVPIRTDADVVIAFAAVIKDMTQF</sequence>
<feature type="non-terminal residue" evidence="3">
    <location>
        <position position="280"/>
    </location>
</feature>
<name>A0A382DUR5_9ZZZZ</name>
<dbReference type="Pfam" id="PF13185">
    <property type="entry name" value="GAF_2"/>
    <property type="match status" value="1"/>
</dbReference>
<dbReference type="SUPFAM" id="SSF55781">
    <property type="entry name" value="GAF domain-like"/>
    <property type="match status" value="1"/>
</dbReference>
<dbReference type="Gene3D" id="3.30.450.20">
    <property type="entry name" value="PAS domain"/>
    <property type="match status" value="1"/>
</dbReference>
<dbReference type="Gene3D" id="3.30.450.40">
    <property type="match status" value="1"/>
</dbReference>
<dbReference type="InterPro" id="IPR035965">
    <property type="entry name" value="PAS-like_dom_sf"/>
</dbReference>
<dbReference type="EMBL" id="UINC01041193">
    <property type="protein sequence ID" value="SVB42128.1"/>
    <property type="molecule type" value="Genomic_DNA"/>
</dbReference>
<accession>A0A382DUR5</accession>
<dbReference type="InterPro" id="IPR000014">
    <property type="entry name" value="PAS"/>
</dbReference>
<dbReference type="InterPro" id="IPR003018">
    <property type="entry name" value="GAF"/>
</dbReference>
<reference evidence="3" key="1">
    <citation type="submission" date="2018-05" db="EMBL/GenBank/DDBJ databases">
        <authorList>
            <person name="Lanie J.A."/>
            <person name="Ng W.-L."/>
            <person name="Kazmierczak K.M."/>
            <person name="Andrzejewski T.M."/>
            <person name="Davidsen T.M."/>
            <person name="Wayne K.J."/>
            <person name="Tettelin H."/>
            <person name="Glass J.I."/>
            <person name="Rusch D."/>
            <person name="Podicherti R."/>
            <person name="Tsui H.-C.T."/>
            <person name="Winkler M.E."/>
        </authorList>
    </citation>
    <scope>NUCLEOTIDE SEQUENCE</scope>
</reference>
<proteinExistence type="predicted"/>
<dbReference type="InterPro" id="IPR000700">
    <property type="entry name" value="PAS-assoc_C"/>
</dbReference>
<evidence type="ECO:0000313" key="3">
    <source>
        <dbReference type="EMBL" id="SVB42128.1"/>
    </source>
</evidence>
<dbReference type="SMART" id="SM00065">
    <property type="entry name" value="GAF"/>
    <property type="match status" value="1"/>
</dbReference>
<evidence type="ECO:0000259" key="2">
    <source>
        <dbReference type="PROSITE" id="PS50113"/>
    </source>
</evidence>
<dbReference type="AlphaFoldDB" id="A0A382DUR5"/>
<organism evidence="3">
    <name type="scientific">marine metagenome</name>
    <dbReference type="NCBI Taxonomy" id="408172"/>
    <lineage>
        <taxon>unclassified sequences</taxon>
        <taxon>metagenomes</taxon>
        <taxon>ecological metagenomes</taxon>
    </lineage>
</organism>
<protein>
    <recommendedName>
        <fullName evidence="4">PAS domain-containing protein</fullName>
    </recommendedName>
</protein>
<dbReference type="CDD" id="cd00130">
    <property type="entry name" value="PAS"/>
    <property type="match status" value="1"/>
</dbReference>
<evidence type="ECO:0008006" key="4">
    <source>
        <dbReference type="Google" id="ProtNLM"/>
    </source>
</evidence>
<dbReference type="PROSITE" id="PS50112">
    <property type="entry name" value="PAS"/>
    <property type="match status" value="1"/>
</dbReference>
<feature type="domain" description="PAS" evidence="1">
    <location>
        <begin position="156"/>
        <end position="198"/>
    </location>
</feature>
<evidence type="ECO:0000259" key="1">
    <source>
        <dbReference type="PROSITE" id="PS50112"/>
    </source>
</evidence>
<dbReference type="SUPFAM" id="SSF55785">
    <property type="entry name" value="PYP-like sensor domain (PAS domain)"/>
    <property type="match status" value="1"/>
</dbReference>
<gene>
    <name evidence="3" type="ORF">METZ01_LOCUS194982</name>
</gene>